<organism evidence="2 3">
    <name type="scientific">Geodermatophilus aquaeductus</name>
    <dbReference type="NCBI Taxonomy" id="1564161"/>
    <lineage>
        <taxon>Bacteria</taxon>
        <taxon>Bacillati</taxon>
        <taxon>Actinomycetota</taxon>
        <taxon>Actinomycetes</taxon>
        <taxon>Geodermatophilales</taxon>
        <taxon>Geodermatophilaceae</taxon>
        <taxon>Geodermatophilus</taxon>
    </lineage>
</organism>
<dbReference type="EMBL" id="FXTJ01000014">
    <property type="protein sequence ID" value="SMO98872.1"/>
    <property type="molecule type" value="Genomic_DNA"/>
</dbReference>
<name>A0A521FRU5_9ACTN</name>
<dbReference type="InterPro" id="IPR005025">
    <property type="entry name" value="FMN_Rdtase-like_dom"/>
</dbReference>
<evidence type="ECO:0000313" key="2">
    <source>
        <dbReference type="EMBL" id="SMO98872.1"/>
    </source>
</evidence>
<dbReference type="AlphaFoldDB" id="A0A521FRU5"/>
<gene>
    <name evidence="2" type="ORF">SAMN06273567_114103</name>
</gene>
<dbReference type="Pfam" id="PF03358">
    <property type="entry name" value="FMN_red"/>
    <property type="match status" value="1"/>
</dbReference>
<sequence length="205" mass="21667">MTETASPRALALICSLKPSPAPSSSELLASQVLAALGEQGFTSEVVRVVDHDVKPGVEADMGEGDAWPGIREKLMAADVLVVSTPTWVGHMSSVAQRVLERLDGELSETDGSGRPLVTGKVAVVCVVGNEDGAHKISADLFQGLNDIGFTIPAQGVTYWNDEAMGGRDYKDLEETPEAVASTTRTLAENAAHLARTLRAQPYPGR</sequence>
<feature type="domain" description="NADPH-dependent FMN reductase-like" evidence="1">
    <location>
        <begin position="8"/>
        <end position="154"/>
    </location>
</feature>
<evidence type="ECO:0000259" key="1">
    <source>
        <dbReference type="Pfam" id="PF03358"/>
    </source>
</evidence>
<dbReference type="RefSeq" id="WP_142460885.1">
    <property type="nucleotide sequence ID" value="NZ_FXTJ01000014.1"/>
</dbReference>
<proteinExistence type="predicted"/>
<dbReference type="InterPro" id="IPR029039">
    <property type="entry name" value="Flavoprotein-like_sf"/>
</dbReference>
<reference evidence="2 3" key="1">
    <citation type="submission" date="2017-05" db="EMBL/GenBank/DDBJ databases">
        <authorList>
            <person name="Varghese N."/>
            <person name="Submissions S."/>
        </authorList>
    </citation>
    <scope>NUCLEOTIDE SEQUENCE [LARGE SCALE GENOMIC DNA]</scope>
    <source>
        <strain evidence="2 3">DSM 46834</strain>
    </source>
</reference>
<accession>A0A521FRU5</accession>
<dbReference type="Proteomes" id="UP000317484">
    <property type="component" value="Unassembled WGS sequence"/>
</dbReference>
<protein>
    <submittedName>
        <fullName evidence="2">Multimeric flavodoxin WrbA</fullName>
    </submittedName>
</protein>
<dbReference type="SUPFAM" id="SSF52218">
    <property type="entry name" value="Flavoproteins"/>
    <property type="match status" value="1"/>
</dbReference>
<keyword evidence="3" id="KW-1185">Reference proteome</keyword>
<dbReference type="GO" id="GO:0016491">
    <property type="term" value="F:oxidoreductase activity"/>
    <property type="evidence" value="ECO:0007669"/>
    <property type="project" value="InterPro"/>
</dbReference>
<dbReference type="Gene3D" id="3.40.50.360">
    <property type="match status" value="1"/>
</dbReference>
<evidence type="ECO:0000313" key="3">
    <source>
        <dbReference type="Proteomes" id="UP000317484"/>
    </source>
</evidence>